<keyword evidence="2" id="KW-1015">Disulfide bond</keyword>
<keyword evidence="4" id="KW-0732">Signal</keyword>
<dbReference type="Gene3D" id="1.20.141.10">
    <property type="entry name" value="Chitosanase, subunit A, domain 1"/>
    <property type="match status" value="1"/>
</dbReference>
<feature type="disulfide bond" evidence="2">
    <location>
        <begin position="26"/>
        <end position="38"/>
    </location>
</feature>
<reference evidence="6 7" key="1">
    <citation type="journal article" date="2018" name="Genome Biol. Evol.">
        <title>Multiple Roots of Fruiting Body Formation in Amoebozoa.</title>
        <authorList>
            <person name="Hillmann F."/>
            <person name="Forbes G."/>
            <person name="Novohradska S."/>
            <person name="Ferling I."/>
            <person name="Riege K."/>
            <person name="Groth M."/>
            <person name="Westermann M."/>
            <person name="Marz M."/>
            <person name="Spaller T."/>
            <person name="Winckler T."/>
            <person name="Schaap P."/>
            <person name="Glockner G."/>
        </authorList>
    </citation>
    <scope>NUCLEOTIDE SEQUENCE [LARGE SCALE GENOMIC DNA]</scope>
    <source>
        <strain evidence="6 7">Jena</strain>
    </source>
</reference>
<accession>A0A2P6NI63</accession>
<dbReference type="OrthoDB" id="76114at2759"/>
<dbReference type="InterPro" id="IPR036861">
    <property type="entry name" value="Endochitinase-like_sf"/>
</dbReference>
<dbReference type="Pfam" id="PF00187">
    <property type="entry name" value="Chitin_bind_1"/>
    <property type="match status" value="1"/>
</dbReference>
<dbReference type="Pfam" id="PF01374">
    <property type="entry name" value="Glyco_hydro_46"/>
    <property type="match status" value="1"/>
</dbReference>
<dbReference type="InterPro" id="IPR001002">
    <property type="entry name" value="Chitin-bd_1"/>
</dbReference>
<dbReference type="InterPro" id="IPR023099">
    <property type="entry name" value="Glyco_hydro_46_N"/>
</dbReference>
<dbReference type="GO" id="GO:0005975">
    <property type="term" value="P:carbohydrate metabolic process"/>
    <property type="evidence" value="ECO:0007669"/>
    <property type="project" value="InterPro"/>
</dbReference>
<keyword evidence="7" id="KW-1185">Reference proteome</keyword>
<dbReference type="Gene3D" id="3.30.386.10">
    <property type="entry name" value="Chitosanase, subunit A, domain 2"/>
    <property type="match status" value="1"/>
</dbReference>
<feature type="compositionally biased region" description="Low complexity" evidence="3">
    <location>
        <begin position="56"/>
        <end position="69"/>
    </location>
</feature>
<dbReference type="InterPro" id="IPR000400">
    <property type="entry name" value="Glyco_hydro_46"/>
</dbReference>
<feature type="signal peptide" evidence="4">
    <location>
        <begin position="1"/>
        <end position="21"/>
    </location>
</feature>
<dbReference type="EMBL" id="MDYQ01000079">
    <property type="protein sequence ID" value="PRP83621.1"/>
    <property type="molecule type" value="Genomic_DNA"/>
</dbReference>
<dbReference type="CDD" id="cd00035">
    <property type="entry name" value="ChtBD1"/>
    <property type="match status" value="1"/>
</dbReference>
<keyword evidence="1 2" id="KW-0147">Chitin-binding</keyword>
<feature type="compositionally biased region" description="Low complexity" evidence="3">
    <location>
        <begin position="145"/>
        <end position="170"/>
    </location>
</feature>
<dbReference type="GO" id="GO:0008061">
    <property type="term" value="F:chitin binding"/>
    <property type="evidence" value="ECO:0007669"/>
    <property type="project" value="UniProtKB-UniRule"/>
</dbReference>
<dbReference type="InterPro" id="IPR018371">
    <property type="entry name" value="Chitin-binding_1_CS"/>
</dbReference>
<dbReference type="InterPro" id="IPR023346">
    <property type="entry name" value="Lysozyme-like_dom_sf"/>
</dbReference>
<feature type="region of interest" description="Disordered" evidence="3">
    <location>
        <begin position="56"/>
        <end position="87"/>
    </location>
</feature>
<evidence type="ECO:0000256" key="4">
    <source>
        <dbReference type="SAM" id="SignalP"/>
    </source>
</evidence>
<feature type="domain" description="Chitin-binding type-1" evidence="5">
    <location>
        <begin position="21"/>
        <end position="55"/>
    </location>
</feature>
<dbReference type="Gene3D" id="3.30.60.10">
    <property type="entry name" value="Endochitinase-like"/>
    <property type="match status" value="1"/>
</dbReference>
<evidence type="ECO:0000313" key="7">
    <source>
        <dbReference type="Proteomes" id="UP000241769"/>
    </source>
</evidence>
<evidence type="ECO:0000256" key="1">
    <source>
        <dbReference type="ARBA" id="ARBA00022669"/>
    </source>
</evidence>
<feature type="compositionally biased region" description="Basic and acidic residues" evidence="3">
    <location>
        <begin position="71"/>
        <end position="85"/>
    </location>
</feature>
<dbReference type="PROSITE" id="PS00026">
    <property type="entry name" value="CHIT_BIND_I_1"/>
    <property type="match status" value="1"/>
</dbReference>
<dbReference type="Gene3D" id="3.50.4.10">
    <property type="entry name" value="Hepatocyte Growth Factor"/>
    <property type="match status" value="1"/>
</dbReference>
<evidence type="ECO:0000256" key="3">
    <source>
        <dbReference type="SAM" id="MobiDB-lite"/>
    </source>
</evidence>
<dbReference type="GO" id="GO:0016977">
    <property type="term" value="F:chitosanase activity"/>
    <property type="evidence" value="ECO:0007669"/>
    <property type="project" value="InterPro"/>
</dbReference>
<organism evidence="6 7">
    <name type="scientific">Planoprotostelium fungivorum</name>
    <dbReference type="NCBI Taxonomy" id="1890364"/>
    <lineage>
        <taxon>Eukaryota</taxon>
        <taxon>Amoebozoa</taxon>
        <taxon>Evosea</taxon>
        <taxon>Variosea</taxon>
        <taxon>Cavosteliida</taxon>
        <taxon>Cavosteliaceae</taxon>
        <taxon>Planoprotostelium</taxon>
    </lineage>
</organism>
<feature type="chain" id="PRO_5015156165" evidence="4">
    <location>
        <begin position="22"/>
        <end position="418"/>
    </location>
</feature>
<evidence type="ECO:0000256" key="2">
    <source>
        <dbReference type="PROSITE-ProRule" id="PRU00261"/>
    </source>
</evidence>
<dbReference type="GO" id="GO:0005576">
    <property type="term" value="C:extracellular region"/>
    <property type="evidence" value="ECO:0007669"/>
    <property type="project" value="InterPro"/>
</dbReference>
<sequence length="418" mass="44766">MSVRTLCLFLGLFLLVGSAIAQNCGCEGSECCSQWGYCGSTADYCQNGCRENCWGSTSTSGGSSSSSTGNSDDKGTVEKGDRAGSDIETTSASSAQDCQSKCFDNSACGAWAFDSCGKSKCWLKSGSPKRNATISCRQSGLIKRSSSSSSGSSSGSSTGSSTSGFTSGSTSGNGGNGVQTSCQKEMSFRITSIYENSTPDLQYCFCSWQNDKHGITAGFPGFTTRDGDALEFLEKYQKDNGDNSFTSLMGAVRAAKGTNNNINGYCNAWKKECPLDRFKRAEVAYVDVNYYGNSQTVAKQYGITSPLVQALFYDTNIMQGDGGSTYDLSGIAKWTKQQMGTPDSSSASQLAWGKKFLDRRSWVFQNSPEGGWEDCQYRINSWKYILNNNDASMPGTSTKILENGGQPMTIRCTGDGFN</sequence>
<feature type="disulfide bond" evidence="2">
    <location>
        <begin position="31"/>
        <end position="45"/>
    </location>
</feature>
<dbReference type="AlphaFoldDB" id="A0A2P6NI63"/>
<gene>
    <name evidence="6" type="ORF">PROFUN_08347</name>
</gene>
<dbReference type="Proteomes" id="UP000241769">
    <property type="component" value="Unassembled WGS sequence"/>
</dbReference>
<evidence type="ECO:0000313" key="6">
    <source>
        <dbReference type="EMBL" id="PRP83621.1"/>
    </source>
</evidence>
<name>A0A2P6NI63_9EUKA</name>
<comment type="caution">
    <text evidence="6">The sequence shown here is derived from an EMBL/GenBank/DDBJ whole genome shotgun (WGS) entry which is preliminary data.</text>
</comment>
<dbReference type="SUPFAM" id="SSF57016">
    <property type="entry name" value="Plant lectins/antimicrobial peptides"/>
    <property type="match status" value="1"/>
</dbReference>
<dbReference type="SMART" id="SM00270">
    <property type="entry name" value="ChtBD1"/>
    <property type="match status" value="1"/>
</dbReference>
<dbReference type="InParanoid" id="A0A2P6NI63"/>
<dbReference type="SUPFAM" id="SSF53955">
    <property type="entry name" value="Lysozyme-like"/>
    <property type="match status" value="1"/>
</dbReference>
<protein>
    <submittedName>
        <fullName evidence="6">Putative chitosanase</fullName>
    </submittedName>
</protein>
<comment type="caution">
    <text evidence="2">Lacks conserved residue(s) required for the propagation of feature annotation.</text>
</comment>
<dbReference type="Pfam" id="PF14295">
    <property type="entry name" value="PAN_4"/>
    <property type="match status" value="1"/>
</dbReference>
<evidence type="ECO:0000259" key="5">
    <source>
        <dbReference type="PROSITE" id="PS50941"/>
    </source>
</evidence>
<proteinExistence type="predicted"/>
<feature type="region of interest" description="Disordered" evidence="3">
    <location>
        <begin position="143"/>
        <end position="178"/>
    </location>
</feature>
<dbReference type="PROSITE" id="PS50941">
    <property type="entry name" value="CHIT_BIND_I_2"/>
    <property type="match status" value="1"/>
</dbReference>
<dbReference type="InterPro" id="IPR003609">
    <property type="entry name" value="Pan_app"/>
</dbReference>
<feature type="disulfide bond" evidence="2">
    <location>
        <begin position="49"/>
        <end position="53"/>
    </location>
</feature>